<evidence type="ECO:0000313" key="2">
    <source>
        <dbReference type="Proteomes" id="UP000828390"/>
    </source>
</evidence>
<evidence type="ECO:0000313" key="1">
    <source>
        <dbReference type="EMBL" id="KAH3849799.1"/>
    </source>
</evidence>
<dbReference type="AlphaFoldDB" id="A0A9D4L1Y0"/>
<accession>A0A9D4L1Y0</accession>
<protein>
    <submittedName>
        <fullName evidence="1">Uncharacterized protein</fullName>
    </submittedName>
</protein>
<dbReference type="Proteomes" id="UP000828390">
    <property type="component" value="Unassembled WGS sequence"/>
</dbReference>
<reference evidence="1" key="1">
    <citation type="journal article" date="2019" name="bioRxiv">
        <title>The Genome of the Zebra Mussel, Dreissena polymorpha: A Resource for Invasive Species Research.</title>
        <authorList>
            <person name="McCartney M.A."/>
            <person name="Auch B."/>
            <person name="Kono T."/>
            <person name="Mallez S."/>
            <person name="Zhang Y."/>
            <person name="Obille A."/>
            <person name="Becker A."/>
            <person name="Abrahante J.E."/>
            <person name="Garbe J."/>
            <person name="Badalamenti J.P."/>
            <person name="Herman A."/>
            <person name="Mangelson H."/>
            <person name="Liachko I."/>
            <person name="Sullivan S."/>
            <person name="Sone E.D."/>
            <person name="Koren S."/>
            <person name="Silverstein K.A.T."/>
            <person name="Beckman K.B."/>
            <person name="Gohl D.M."/>
        </authorList>
    </citation>
    <scope>NUCLEOTIDE SEQUENCE</scope>
    <source>
        <strain evidence="1">Duluth1</strain>
        <tissue evidence="1">Whole animal</tissue>
    </source>
</reference>
<gene>
    <name evidence="1" type="ORF">DPMN_092203</name>
</gene>
<proteinExistence type="predicted"/>
<reference evidence="1" key="2">
    <citation type="submission" date="2020-11" db="EMBL/GenBank/DDBJ databases">
        <authorList>
            <person name="McCartney M.A."/>
            <person name="Auch B."/>
            <person name="Kono T."/>
            <person name="Mallez S."/>
            <person name="Becker A."/>
            <person name="Gohl D.M."/>
            <person name="Silverstein K.A.T."/>
            <person name="Koren S."/>
            <person name="Bechman K.B."/>
            <person name="Herman A."/>
            <person name="Abrahante J.E."/>
            <person name="Garbe J."/>
        </authorList>
    </citation>
    <scope>NUCLEOTIDE SEQUENCE</scope>
    <source>
        <strain evidence="1">Duluth1</strain>
        <tissue evidence="1">Whole animal</tissue>
    </source>
</reference>
<dbReference type="EMBL" id="JAIWYP010000003">
    <property type="protein sequence ID" value="KAH3849799.1"/>
    <property type="molecule type" value="Genomic_DNA"/>
</dbReference>
<organism evidence="1 2">
    <name type="scientific">Dreissena polymorpha</name>
    <name type="common">Zebra mussel</name>
    <name type="synonym">Mytilus polymorpha</name>
    <dbReference type="NCBI Taxonomy" id="45954"/>
    <lineage>
        <taxon>Eukaryota</taxon>
        <taxon>Metazoa</taxon>
        <taxon>Spiralia</taxon>
        <taxon>Lophotrochozoa</taxon>
        <taxon>Mollusca</taxon>
        <taxon>Bivalvia</taxon>
        <taxon>Autobranchia</taxon>
        <taxon>Heteroconchia</taxon>
        <taxon>Euheterodonta</taxon>
        <taxon>Imparidentia</taxon>
        <taxon>Neoheterodontei</taxon>
        <taxon>Myida</taxon>
        <taxon>Dreissenoidea</taxon>
        <taxon>Dreissenidae</taxon>
        <taxon>Dreissena</taxon>
    </lineage>
</organism>
<keyword evidence="2" id="KW-1185">Reference proteome</keyword>
<name>A0A9D4L1Y0_DREPO</name>
<sequence length="83" mass="8790">MTPFLLSARCAAFMAALADTSRRLDPRDGFPSASSVLSIAAPGSLYKALMFWGRPYPGKPRMSSTLVSSLSRCSCPSSGRSSV</sequence>
<comment type="caution">
    <text evidence="1">The sequence shown here is derived from an EMBL/GenBank/DDBJ whole genome shotgun (WGS) entry which is preliminary data.</text>
</comment>